<proteinExistence type="predicted"/>
<dbReference type="GO" id="GO:0003677">
    <property type="term" value="F:DNA binding"/>
    <property type="evidence" value="ECO:0007669"/>
    <property type="project" value="InterPro"/>
</dbReference>
<sequence length="293" mass="33434">MDLEDLYKEYKKYYFSIAYYLLGSIGAAEDIVQDVFVKLIEHEKTNNEITDVKAYINKMVVNRCMNELKSSRKKKESYIGIWLPEPILQELNGEPLERTIQSDQLSYSYLVLMESLSPRERTAYVLRNALGLQHSEISEIIQTTEINSRKILSRAQRKIKSGQSESKSAMPSSLKNEYITQFKYALSNGDIQVITNLLSNDITLTSDGGGQVRAAINVIEGKQRVSALISGIVYKFFSDKMVNIAIVNNQQGIVVTQNGKLTGIFCFEWNSETYKINRIFYVVNPDKLKYTTL</sequence>
<dbReference type="SUPFAM" id="SSF88946">
    <property type="entry name" value="Sigma2 domain of RNA polymerase sigma factors"/>
    <property type="match status" value="1"/>
</dbReference>
<dbReference type="InterPro" id="IPR014284">
    <property type="entry name" value="RNA_pol_sigma-70_dom"/>
</dbReference>
<protein>
    <recommendedName>
        <fullName evidence="5">RNA polymerase sigma-70 factor</fullName>
    </recommendedName>
</protein>
<feature type="domain" description="RNA polymerase sigma factor 70 region 4 type 2" evidence="2">
    <location>
        <begin position="111"/>
        <end position="158"/>
    </location>
</feature>
<dbReference type="GO" id="GO:0016987">
    <property type="term" value="F:sigma factor activity"/>
    <property type="evidence" value="ECO:0007669"/>
    <property type="project" value="InterPro"/>
</dbReference>
<dbReference type="InterPro" id="IPR013324">
    <property type="entry name" value="RNA_pol_sigma_r3/r4-like"/>
</dbReference>
<evidence type="ECO:0000259" key="1">
    <source>
        <dbReference type="Pfam" id="PF04542"/>
    </source>
</evidence>
<organism evidence="3 4">
    <name type="scientific">Bacillus proteolyticus</name>
    <dbReference type="NCBI Taxonomy" id="2026192"/>
    <lineage>
        <taxon>Bacteria</taxon>
        <taxon>Bacillati</taxon>
        <taxon>Bacillota</taxon>
        <taxon>Bacilli</taxon>
        <taxon>Bacillales</taxon>
        <taxon>Bacillaceae</taxon>
        <taxon>Bacillus</taxon>
        <taxon>Bacillus cereus group</taxon>
    </lineage>
</organism>
<comment type="caution">
    <text evidence="3">The sequence shown here is derived from an EMBL/GenBank/DDBJ whole genome shotgun (WGS) entry which is preliminary data.</text>
</comment>
<accession>A0AA44KQE0</accession>
<dbReference type="PANTHER" id="PTHR30173">
    <property type="entry name" value="SIGMA 19 FACTOR"/>
    <property type="match status" value="1"/>
</dbReference>
<dbReference type="AlphaFoldDB" id="A0AA44KQE0"/>
<dbReference type="EMBL" id="MACH01000160">
    <property type="protein sequence ID" value="OJE35010.1"/>
    <property type="molecule type" value="Genomic_DNA"/>
</dbReference>
<dbReference type="RefSeq" id="WP_071748185.1">
    <property type="nucleotide sequence ID" value="NZ_MACH01000160.1"/>
</dbReference>
<evidence type="ECO:0000313" key="4">
    <source>
        <dbReference type="Proteomes" id="UP000183185"/>
    </source>
</evidence>
<evidence type="ECO:0008006" key="5">
    <source>
        <dbReference type="Google" id="ProtNLM"/>
    </source>
</evidence>
<evidence type="ECO:0000313" key="3">
    <source>
        <dbReference type="EMBL" id="OJE35010.1"/>
    </source>
</evidence>
<dbReference type="GO" id="GO:0006352">
    <property type="term" value="P:DNA-templated transcription initiation"/>
    <property type="evidence" value="ECO:0007669"/>
    <property type="project" value="InterPro"/>
</dbReference>
<dbReference type="Proteomes" id="UP000183185">
    <property type="component" value="Unassembled WGS sequence"/>
</dbReference>
<dbReference type="NCBIfam" id="TIGR02937">
    <property type="entry name" value="sigma70-ECF"/>
    <property type="match status" value="1"/>
</dbReference>
<dbReference type="Pfam" id="PF04542">
    <property type="entry name" value="Sigma70_r2"/>
    <property type="match status" value="1"/>
</dbReference>
<dbReference type="SUPFAM" id="SSF88659">
    <property type="entry name" value="Sigma3 and sigma4 domains of RNA polymerase sigma factors"/>
    <property type="match status" value="1"/>
</dbReference>
<reference evidence="3 4" key="1">
    <citation type="submission" date="2016-06" db="EMBL/GenBank/DDBJ databases">
        <title>First insights into the genetic diversity and population structure of in the Bacillus cereus group bacteria from diverse marine environments.</title>
        <authorList>
            <person name="Liu Y."/>
            <person name="Lai Q."/>
            <person name="Shao Z."/>
        </authorList>
    </citation>
    <scope>NUCLEOTIDE SEQUENCE [LARGE SCALE GENOMIC DNA]</scope>
    <source>
        <strain evidence="3 4">TD42</strain>
    </source>
</reference>
<dbReference type="Gene3D" id="1.10.1740.10">
    <property type="match status" value="1"/>
</dbReference>
<evidence type="ECO:0000259" key="2">
    <source>
        <dbReference type="Pfam" id="PF08281"/>
    </source>
</evidence>
<dbReference type="Pfam" id="PF08281">
    <property type="entry name" value="Sigma70_r4_2"/>
    <property type="match status" value="1"/>
</dbReference>
<dbReference type="InterPro" id="IPR007627">
    <property type="entry name" value="RNA_pol_sigma70_r2"/>
</dbReference>
<feature type="domain" description="RNA polymerase sigma-70 region 2" evidence="1">
    <location>
        <begin position="6"/>
        <end position="72"/>
    </location>
</feature>
<dbReference type="Gene3D" id="1.10.10.10">
    <property type="entry name" value="Winged helix-like DNA-binding domain superfamily/Winged helix DNA-binding domain"/>
    <property type="match status" value="1"/>
</dbReference>
<name>A0AA44KQE0_9BACI</name>
<dbReference type="InterPro" id="IPR052704">
    <property type="entry name" value="ECF_Sigma-70_Domain"/>
</dbReference>
<dbReference type="InterPro" id="IPR036388">
    <property type="entry name" value="WH-like_DNA-bd_sf"/>
</dbReference>
<dbReference type="InterPro" id="IPR013249">
    <property type="entry name" value="RNA_pol_sigma70_r4_t2"/>
</dbReference>
<gene>
    <name evidence="3" type="ORF">BAQ49_03830</name>
</gene>
<dbReference type="InterPro" id="IPR013325">
    <property type="entry name" value="RNA_pol_sigma_r2"/>
</dbReference>
<dbReference type="PANTHER" id="PTHR30173:SF36">
    <property type="entry name" value="ECF RNA POLYMERASE SIGMA FACTOR SIGJ"/>
    <property type="match status" value="1"/>
</dbReference>